<keyword evidence="1" id="KW-0732">Signal</keyword>
<dbReference type="EMBL" id="CP024201">
    <property type="protein sequence ID" value="ATQ42267.1"/>
    <property type="molecule type" value="Genomic_DNA"/>
</dbReference>
<dbReference type="KEGG" id="cmb:CSW64_07465"/>
<sequence>MARTLTALPLIAALSFAGVSAASADTFSPSGAVTTFEGTVDFVPGTPLVCDFSLTITNNGSGDADVTSAVSSGGWWCSSLVFNNLPWNIDVVAPAFPPGAAATQLRIAGVQTNFPFACGPGDLIVNWDAGPAATITFPTGSTINPGGCGIAGVLQQTSGPALTITN</sequence>
<dbReference type="RefSeq" id="WP_099621524.1">
    <property type="nucleotide sequence ID" value="NZ_CP024201.1"/>
</dbReference>
<reference evidence="2 3" key="1">
    <citation type="submission" date="2017-10" db="EMBL/GenBank/DDBJ databases">
        <title>Genome sequence of Caulobacter mirabilis FWC38.</title>
        <authorList>
            <person name="Fiebig A."/>
            <person name="Crosson S."/>
        </authorList>
    </citation>
    <scope>NUCLEOTIDE SEQUENCE [LARGE SCALE GENOMIC DNA]</scope>
    <source>
        <strain evidence="2 3">FWC 38</strain>
    </source>
</reference>
<feature type="signal peptide" evidence="1">
    <location>
        <begin position="1"/>
        <end position="24"/>
    </location>
</feature>
<dbReference type="AlphaFoldDB" id="A0A2D2AWD9"/>
<feature type="chain" id="PRO_5013763380" description="Protein activator of alkane oxidation PraB" evidence="1">
    <location>
        <begin position="25"/>
        <end position="166"/>
    </location>
</feature>
<evidence type="ECO:0000313" key="2">
    <source>
        <dbReference type="EMBL" id="ATQ42267.1"/>
    </source>
</evidence>
<keyword evidence="3" id="KW-1185">Reference proteome</keyword>
<evidence type="ECO:0008006" key="4">
    <source>
        <dbReference type="Google" id="ProtNLM"/>
    </source>
</evidence>
<gene>
    <name evidence="2" type="ORF">CSW64_07465</name>
</gene>
<name>A0A2D2AWD9_9CAUL</name>
<protein>
    <recommendedName>
        <fullName evidence="4">Protein activator of alkane oxidation PraB</fullName>
    </recommendedName>
</protein>
<proteinExistence type="predicted"/>
<evidence type="ECO:0000313" key="3">
    <source>
        <dbReference type="Proteomes" id="UP000228945"/>
    </source>
</evidence>
<organism evidence="2 3">
    <name type="scientific">Caulobacter mirabilis</name>
    <dbReference type="NCBI Taxonomy" id="69666"/>
    <lineage>
        <taxon>Bacteria</taxon>
        <taxon>Pseudomonadati</taxon>
        <taxon>Pseudomonadota</taxon>
        <taxon>Alphaproteobacteria</taxon>
        <taxon>Caulobacterales</taxon>
        <taxon>Caulobacteraceae</taxon>
        <taxon>Caulobacter</taxon>
    </lineage>
</organism>
<accession>A0A2D2AWD9</accession>
<dbReference type="Proteomes" id="UP000228945">
    <property type="component" value="Chromosome"/>
</dbReference>
<evidence type="ECO:0000256" key="1">
    <source>
        <dbReference type="SAM" id="SignalP"/>
    </source>
</evidence>